<evidence type="ECO:0000256" key="4">
    <source>
        <dbReference type="ARBA" id="ARBA00023242"/>
    </source>
</evidence>
<proteinExistence type="inferred from homology"/>
<organism evidence="5 6">
    <name type="scientific">Cryomyces minteri</name>
    <dbReference type="NCBI Taxonomy" id="331657"/>
    <lineage>
        <taxon>Eukaryota</taxon>
        <taxon>Fungi</taxon>
        <taxon>Dikarya</taxon>
        <taxon>Ascomycota</taxon>
        <taxon>Pezizomycotina</taxon>
        <taxon>Dothideomycetes</taxon>
        <taxon>Dothideomycetes incertae sedis</taxon>
        <taxon>Cryomyces</taxon>
    </lineage>
</organism>
<protein>
    <recommendedName>
        <fullName evidence="7">Importin N-terminal domain-containing protein</fullName>
    </recommendedName>
</protein>
<dbReference type="SUPFAM" id="SSF48371">
    <property type="entry name" value="ARM repeat"/>
    <property type="match status" value="1"/>
</dbReference>
<dbReference type="OrthoDB" id="2016913at2759"/>
<name>A0A4U0XJX9_9PEZI</name>
<dbReference type="AlphaFoldDB" id="A0A4U0XJX9"/>
<dbReference type="InterPro" id="IPR011989">
    <property type="entry name" value="ARM-like"/>
</dbReference>
<gene>
    <name evidence="5" type="ORF">B0A49_00794</name>
</gene>
<dbReference type="STRING" id="331657.A0A4U0XJX9"/>
<dbReference type="Gene3D" id="1.25.10.10">
    <property type="entry name" value="Leucine-rich Repeat Variant"/>
    <property type="match status" value="1"/>
</dbReference>
<keyword evidence="3" id="KW-0813">Transport</keyword>
<dbReference type="GO" id="GO:0005737">
    <property type="term" value="C:cytoplasm"/>
    <property type="evidence" value="ECO:0007669"/>
    <property type="project" value="TreeGrafter"/>
</dbReference>
<evidence type="ECO:0000313" key="5">
    <source>
        <dbReference type="EMBL" id="TKA77504.1"/>
    </source>
</evidence>
<comment type="caution">
    <text evidence="5">The sequence shown here is derived from an EMBL/GenBank/DDBJ whole genome shotgun (WGS) entry which is preliminary data.</text>
</comment>
<dbReference type="PANTHER" id="PTHR12363:SF33">
    <property type="entry name" value="IMPORTIN-13"/>
    <property type="match status" value="1"/>
</dbReference>
<dbReference type="InterPro" id="IPR051345">
    <property type="entry name" value="Importin_beta-like_NTR"/>
</dbReference>
<evidence type="ECO:0000256" key="3">
    <source>
        <dbReference type="ARBA" id="ARBA00022448"/>
    </source>
</evidence>
<keyword evidence="4" id="KW-0539">Nucleus</keyword>
<evidence type="ECO:0000256" key="1">
    <source>
        <dbReference type="ARBA" id="ARBA00004123"/>
    </source>
</evidence>
<evidence type="ECO:0008006" key="7">
    <source>
        <dbReference type="Google" id="ProtNLM"/>
    </source>
</evidence>
<evidence type="ECO:0000313" key="6">
    <source>
        <dbReference type="Proteomes" id="UP000308768"/>
    </source>
</evidence>
<reference evidence="5 6" key="1">
    <citation type="submission" date="2017-03" db="EMBL/GenBank/DDBJ databases">
        <title>Genomes of endolithic fungi from Antarctica.</title>
        <authorList>
            <person name="Coleine C."/>
            <person name="Masonjones S."/>
            <person name="Stajich J.E."/>
        </authorList>
    </citation>
    <scope>NUCLEOTIDE SEQUENCE [LARGE SCALE GENOMIC DNA]</scope>
    <source>
        <strain evidence="5 6">CCFEE 5187</strain>
    </source>
</reference>
<comment type="similarity">
    <text evidence="2">Belongs to the importin beta family.</text>
</comment>
<dbReference type="InterPro" id="IPR016024">
    <property type="entry name" value="ARM-type_fold"/>
</dbReference>
<dbReference type="GO" id="GO:0006606">
    <property type="term" value="P:protein import into nucleus"/>
    <property type="evidence" value="ECO:0007669"/>
    <property type="project" value="TreeGrafter"/>
</dbReference>
<dbReference type="GO" id="GO:0005634">
    <property type="term" value="C:nucleus"/>
    <property type="evidence" value="ECO:0007669"/>
    <property type="project" value="UniProtKB-SubCell"/>
</dbReference>
<dbReference type="EMBL" id="NAJN01000185">
    <property type="protein sequence ID" value="TKA77504.1"/>
    <property type="molecule type" value="Genomic_DNA"/>
</dbReference>
<dbReference type="Proteomes" id="UP000308768">
    <property type="component" value="Unassembled WGS sequence"/>
</dbReference>
<keyword evidence="6" id="KW-1185">Reference proteome</keyword>
<comment type="subcellular location">
    <subcellularLocation>
        <location evidence="1">Nucleus</location>
    </subcellularLocation>
</comment>
<evidence type="ECO:0000256" key="2">
    <source>
        <dbReference type="ARBA" id="ARBA00007991"/>
    </source>
</evidence>
<dbReference type="PANTHER" id="PTHR12363">
    <property type="entry name" value="TRANSPORTIN 3 AND IMPORTIN 13"/>
    <property type="match status" value="1"/>
</dbReference>
<sequence length="124" mass="14072">MYDPLLSPKFKVDLMHLFIINSNAQTDRKMANPAVPMPQSLAEVEQLVIQLYEPGSPKIIAAIQEHLQTLQRSTNGWQMADALLGSQDPKVRFFGALTFTVKLNLDWQVEPLQAYRLESLIDMC</sequence>
<accession>A0A4U0XJX9</accession>